<dbReference type="InterPro" id="IPR024775">
    <property type="entry name" value="DinB-like"/>
</dbReference>
<protein>
    <submittedName>
        <fullName evidence="2">DinB family protein</fullName>
    </submittedName>
</protein>
<evidence type="ECO:0000313" key="3">
    <source>
        <dbReference type="Proteomes" id="UP000441354"/>
    </source>
</evidence>
<gene>
    <name evidence="2" type="ORF">F7732_06205</name>
</gene>
<comment type="caution">
    <text evidence="2">The sequence shown here is derived from an EMBL/GenBank/DDBJ whole genome shotgun (WGS) entry which is preliminary data.</text>
</comment>
<dbReference type="SUPFAM" id="SSF109854">
    <property type="entry name" value="DinB/YfiT-like putative metalloenzymes"/>
    <property type="match status" value="1"/>
</dbReference>
<dbReference type="AlphaFoldDB" id="A0A7V7UYM7"/>
<dbReference type="OrthoDB" id="4295522at2"/>
<dbReference type="Proteomes" id="UP000441354">
    <property type="component" value="Unassembled WGS sequence"/>
</dbReference>
<dbReference type="Gene3D" id="1.20.120.450">
    <property type="entry name" value="dinb family like domain"/>
    <property type="match status" value="1"/>
</dbReference>
<dbReference type="RefSeq" id="WP_151573078.1">
    <property type="nucleotide sequence ID" value="NZ_WBOT01000002.1"/>
</dbReference>
<sequence>MNSRQENLFRQLKTYREELLHTLENVTDHEAEWIPENFRNNIRWQIGHLYLDQYLWIETLTKENIEIPECIRKSFGFGTSPESFDEETPTYSELKELLKKQPDLILKQYSNCLDKEFPPTEMGMQTIEQVLIRTIFHEGMHLQAINDIKKSIHNSKTAPQV</sequence>
<accession>A0A7V7UYM7</accession>
<proteinExistence type="predicted"/>
<organism evidence="2 3">
    <name type="scientific">Bacillus mesophilum</name>
    <dbReference type="NCBI Taxonomy" id="1071718"/>
    <lineage>
        <taxon>Bacteria</taxon>
        <taxon>Bacillati</taxon>
        <taxon>Bacillota</taxon>
        <taxon>Bacilli</taxon>
        <taxon>Bacillales</taxon>
        <taxon>Bacillaceae</taxon>
        <taxon>Bacillus</taxon>
    </lineage>
</organism>
<evidence type="ECO:0000259" key="1">
    <source>
        <dbReference type="Pfam" id="PF12867"/>
    </source>
</evidence>
<dbReference type="EMBL" id="WBOT01000002">
    <property type="protein sequence ID" value="KAB2333677.1"/>
    <property type="molecule type" value="Genomic_DNA"/>
</dbReference>
<feature type="domain" description="DinB-like" evidence="1">
    <location>
        <begin position="11"/>
        <end position="145"/>
    </location>
</feature>
<dbReference type="InterPro" id="IPR034660">
    <property type="entry name" value="DinB/YfiT-like"/>
</dbReference>
<keyword evidence="3" id="KW-1185">Reference proteome</keyword>
<name>A0A7V7UYM7_9BACI</name>
<dbReference type="Pfam" id="PF12867">
    <property type="entry name" value="DinB_2"/>
    <property type="match status" value="1"/>
</dbReference>
<reference evidence="2 3" key="1">
    <citation type="journal article" date="2014" name="Arch. Microbiol.">
        <title>Bacillus mesophilum sp. nov., strain IITR-54T, a novel 4-chlorobiphenyl dechlorinating bacterium.</title>
        <authorList>
            <person name="Manickam N."/>
            <person name="Singh N.K."/>
            <person name="Bajaj A."/>
            <person name="Kumar R.M."/>
            <person name="Kaur G."/>
            <person name="Kaur N."/>
            <person name="Bala M."/>
            <person name="Kumar A."/>
            <person name="Mayilraj S."/>
        </authorList>
    </citation>
    <scope>NUCLEOTIDE SEQUENCE [LARGE SCALE GENOMIC DNA]</scope>
    <source>
        <strain evidence="2 3">IITR-54</strain>
    </source>
</reference>
<evidence type="ECO:0000313" key="2">
    <source>
        <dbReference type="EMBL" id="KAB2333677.1"/>
    </source>
</evidence>